<accession>A0A1M4W8R3</accession>
<sequence length="380" mass="43309">MTAKTNTYTLRENSTGKIFNLSLNDKVLISTQGKPDKLKTTEKAFPSVEEASRQALKKAWELLKKGYVLKNDQPAAGEAGLHYFVGSGYTGSLAFEHTPDGIYVYKHGHFNNPTDQQDFMVRIDTEGNLLETILLPKILAWDMQYSPISNLLLLDLDHYIFEYTLSGKTFRQLIKGENGRTSFISIRGGKTAFATRETLFLTDPQNNVLLEQEYTIETIMGSIPFCARLSKSGEQMAFYHKEGEIELISSKDGQIIRKITGDFERVDQMEFAHEDQLLIIRALYGSRGLRYFDLSTGQEQAFESLEIPEYSKEVKAFCLNNDQSRLVLLQRTRAYVYDFKQKKLLYSFAIDHCVKTAKIKFIGDLLGVRTDYGCFSLYAI</sequence>
<dbReference type="InterPro" id="IPR015943">
    <property type="entry name" value="WD40/YVTN_repeat-like_dom_sf"/>
</dbReference>
<dbReference type="RefSeq" id="WP_073228562.1">
    <property type="nucleotide sequence ID" value="NZ_FQUQ01000001.1"/>
</dbReference>
<dbReference type="STRING" id="288992.SAMN04488522_1011177"/>
<evidence type="ECO:0008006" key="3">
    <source>
        <dbReference type="Google" id="ProtNLM"/>
    </source>
</evidence>
<protein>
    <recommendedName>
        <fullName evidence="3">WGR domain-containing protein</fullName>
    </recommendedName>
</protein>
<name>A0A1M4W8R3_9SPHI</name>
<dbReference type="Proteomes" id="UP000184287">
    <property type="component" value="Unassembled WGS sequence"/>
</dbReference>
<evidence type="ECO:0000313" key="2">
    <source>
        <dbReference type="Proteomes" id="UP000184287"/>
    </source>
</evidence>
<proteinExistence type="predicted"/>
<gene>
    <name evidence="1" type="ORF">SAMN04488522_1011177</name>
</gene>
<keyword evidence="2" id="KW-1185">Reference proteome</keyword>
<dbReference type="OrthoDB" id="9149857at2"/>
<reference evidence="2" key="1">
    <citation type="submission" date="2016-11" db="EMBL/GenBank/DDBJ databases">
        <authorList>
            <person name="Varghese N."/>
            <person name="Submissions S."/>
        </authorList>
    </citation>
    <scope>NUCLEOTIDE SEQUENCE [LARGE SCALE GENOMIC DNA]</scope>
    <source>
        <strain evidence="2">DSM 16990</strain>
    </source>
</reference>
<dbReference type="AlphaFoldDB" id="A0A1M4W8R3"/>
<dbReference type="EMBL" id="FQUQ01000001">
    <property type="protein sequence ID" value="SHE77550.1"/>
    <property type="molecule type" value="Genomic_DNA"/>
</dbReference>
<organism evidence="1 2">
    <name type="scientific">Pedobacter caeni</name>
    <dbReference type="NCBI Taxonomy" id="288992"/>
    <lineage>
        <taxon>Bacteria</taxon>
        <taxon>Pseudomonadati</taxon>
        <taxon>Bacteroidota</taxon>
        <taxon>Sphingobacteriia</taxon>
        <taxon>Sphingobacteriales</taxon>
        <taxon>Sphingobacteriaceae</taxon>
        <taxon>Pedobacter</taxon>
    </lineage>
</organism>
<dbReference type="SUPFAM" id="SSF69322">
    <property type="entry name" value="Tricorn protease domain 2"/>
    <property type="match status" value="1"/>
</dbReference>
<evidence type="ECO:0000313" key="1">
    <source>
        <dbReference type="EMBL" id="SHE77550.1"/>
    </source>
</evidence>
<dbReference type="Gene3D" id="2.130.10.10">
    <property type="entry name" value="YVTN repeat-like/Quinoprotein amine dehydrogenase"/>
    <property type="match status" value="1"/>
</dbReference>